<keyword evidence="5 8" id="KW-0460">Magnesium</keyword>
<keyword evidence="4 8" id="KW-0276">Fatty acid metabolism</keyword>
<evidence type="ECO:0000313" key="11">
    <source>
        <dbReference type="Proteomes" id="UP001596472"/>
    </source>
</evidence>
<keyword evidence="6 8" id="KW-0443">Lipid metabolism</keyword>
<comment type="function">
    <text evidence="8">Transfers the 4'-phosphopantetheine moiety from coenzyme A to a Ser of acyl-carrier-protein.</text>
</comment>
<dbReference type="SUPFAM" id="SSF56214">
    <property type="entry name" value="4'-phosphopantetheinyl transferase"/>
    <property type="match status" value="1"/>
</dbReference>
<feature type="binding site" evidence="8">
    <location>
        <position position="9"/>
    </location>
    <ligand>
        <name>Mg(2+)</name>
        <dbReference type="ChEBI" id="CHEBI:18420"/>
    </ligand>
</feature>
<evidence type="ECO:0000256" key="6">
    <source>
        <dbReference type="ARBA" id="ARBA00023098"/>
    </source>
</evidence>
<comment type="caution">
    <text evidence="10">The sequence shown here is derived from an EMBL/GenBank/DDBJ whole genome shotgun (WGS) entry which is preliminary data.</text>
</comment>
<keyword evidence="3 8" id="KW-0479">Metal-binding</keyword>
<evidence type="ECO:0000256" key="8">
    <source>
        <dbReference type="HAMAP-Rule" id="MF_00101"/>
    </source>
</evidence>
<dbReference type="Gene3D" id="3.90.470.20">
    <property type="entry name" value="4'-phosphopantetheinyl transferase domain"/>
    <property type="match status" value="1"/>
</dbReference>
<dbReference type="NCBIfam" id="TIGR00516">
    <property type="entry name" value="acpS"/>
    <property type="match status" value="1"/>
</dbReference>
<dbReference type="GO" id="GO:0008897">
    <property type="term" value="F:holo-[acyl-carrier-protein] synthase activity"/>
    <property type="evidence" value="ECO:0007669"/>
    <property type="project" value="UniProtKB-EC"/>
</dbReference>
<evidence type="ECO:0000259" key="9">
    <source>
        <dbReference type="Pfam" id="PF01648"/>
    </source>
</evidence>
<dbReference type="InterPro" id="IPR002582">
    <property type="entry name" value="ACPS"/>
</dbReference>
<keyword evidence="8" id="KW-0963">Cytoplasm</keyword>
<evidence type="ECO:0000256" key="2">
    <source>
        <dbReference type="ARBA" id="ARBA00022679"/>
    </source>
</evidence>
<organism evidence="10 11">
    <name type="scientific">Haloferula chungangensis</name>
    <dbReference type="NCBI Taxonomy" id="1048331"/>
    <lineage>
        <taxon>Bacteria</taxon>
        <taxon>Pseudomonadati</taxon>
        <taxon>Verrucomicrobiota</taxon>
        <taxon>Verrucomicrobiia</taxon>
        <taxon>Verrucomicrobiales</taxon>
        <taxon>Verrucomicrobiaceae</taxon>
        <taxon>Haloferula</taxon>
    </lineage>
</organism>
<sequence>MQLFGIGIDVVEVDRIESSMAEFGERFAEKVFTESERKYCDSQRKSGLHYAARFAAKEAISKAFGTGIGKDLGWLDMEIVRKESGEPQLVLSGAGKAFAEKNGIVEVKISLTHARHYAAANAVAMMAG</sequence>
<evidence type="ECO:0000256" key="3">
    <source>
        <dbReference type="ARBA" id="ARBA00022723"/>
    </source>
</evidence>
<protein>
    <recommendedName>
        <fullName evidence="8">Holo-[acyl-carrier-protein] synthase</fullName>
        <shortName evidence="8">Holo-ACP synthase</shortName>
        <ecNumber evidence="8">2.7.8.7</ecNumber>
    </recommendedName>
    <alternativeName>
        <fullName evidence="8">4'-phosphopantetheinyl transferase AcpS</fullName>
    </alternativeName>
</protein>
<feature type="domain" description="4'-phosphopantetheinyl transferase" evidence="9">
    <location>
        <begin position="5"/>
        <end position="101"/>
    </location>
</feature>
<evidence type="ECO:0000313" key="10">
    <source>
        <dbReference type="EMBL" id="MFC7336327.1"/>
    </source>
</evidence>
<keyword evidence="11" id="KW-1185">Reference proteome</keyword>
<keyword evidence="2 8" id="KW-0808">Transferase</keyword>
<dbReference type="EC" id="2.7.8.7" evidence="8"/>
<dbReference type="NCBIfam" id="TIGR00556">
    <property type="entry name" value="pantethn_trn"/>
    <property type="match status" value="1"/>
</dbReference>
<dbReference type="Proteomes" id="UP001596472">
    <property type="component" value="Unassembled WGS sequence"/>
</dbReference>
<comment type="cofactor">
    <cofactor evidence="8">
        <name>Mg(2+)</name>
        <dbReference type="ChEBI" id="CHEBI:18420"/>
    </cofactor>
</comment>
<evidence type="ECO:0000256" key="1">
    <source>
        <dbReference type="ARBA" id="ARBA00022516"/>
    </source>
</evidence>
<dbReference type="InterPro" id="IPR037143">
    <property type="entry name" value="4-PPantetheinyl_Trfase_dom_sf"/>
</dbReference>
<dbReference type="RefSeq" id="WP_379709333.1">
    <property type="nucleotide sequence ID" value="NZ_JBHTBS010000001.1"/>
</dbReference>
<dbReference type="EMBL" id="JBHTBS010000001">
    <property type="protein sequence ID" value="MFC7336327.1"/>
    <property type="molecule type" value="Genomic_DNA"/>
</dbReference>
<comment type="similarity">
    <text evidence="8">Belongs to the P-Pant transferase superfamily. AcpS family.</text>
</comment>
<dbReference type="InterPro" id="IPR008278">
    <property type="entry name" value="4-PPantetheinyl_Trfase_dom"/>
</dbReference>
<keyword evidence="7 8" id="KW-0275">Fatty acid biosynthesis</keyword>
<comment type="catalytic activity">
    <reaction evidence="8">
        <text>apo-[ACP] + CoA = holo-[ACP] + adenosine 3',5'-bisphosphate + H(+)</text>
        <dbReference type="Rhea" id="RHEA:12068"/>
        <dbReference type="Rhea" id="RHEA-COMP:9685"/>
        <dbReference type="Rhea" id="RHEA-COMP:9690"/>
        <dbReference type="ChEBI" id="CHEBI:15378"/>
        <dbReference type="ChEBI" id="CHEBI:29999"/>
        <dbReference type="ChEBI" id="CHEBI:57287"/>
        <dbReference type="ChEBI" id="CHEBI:58343"/>
        <dbReference type="ChEBI" id="CHEBI:64479"/>
        <dbReference type="EC" id="2.7.8.7"/>
    </reaction>
</comment>
<feature type="binding site" evidence="8">
    <location>
        <position position="58"/>
    </location>
    <ligand>
        <name>Mg(2+)</name>
        <dbReference type="ChEBI" id="CHEBI:18420"/>
    </ligand>
</feature>
<reference evidence="11" key="1">
    <citation type="journal article" date="2019" name="Int. J. Syst. Evol. Microbiol.">
        <title>The Global Catalogue of Microorganisms (GCM) 10K type strain sequencing project: providing services to taxonomists for standard genome sequencing and annotation.</title>
        <authorList>
            <consortium name="The Broad Institute Genomics Platform"/>
            <consortium name="The Broad Institute Genome Sequencing Center for Infectious Disease"/>
            <person name="Wu L."/>
            <person name="Ma J."/>
        </authorList>
    </citation>
    <scope>NUCLEOTIDE SEQUENCE [LARGE SCALE GENOMIC DNA]</scope>
    <source>
        <strain evidence="11">CGMCC 4.1467</strain>
    </source>
</reference>
<comment type="subcellular location">
    <subcellularLocation>
        <location evidence="8">Cytoplasm</location>
    </subcellularLocation>
</comment>
<proteinExistence type="inferred from homology"/>
<accession>A0ABW2L1Z6</accession>
<gene>
    <name evidence="8 10" type="primary">acpS</name>
    <name evidence="10" type="ORF">ACFQY0_03990</name>
</gene>
<dbReference type="HAMAP" id="MF_00101">
    <property type="entry name" value="AcpS"/>
    <property type="match status" value="1"/>
</dbReference>
<dbReference type="Pfam" id="PF01648">
    <property type="entry name" value="ACPS"/>
    <property type="match status" value="1"/>
</dbReference>
<keyword evidence="1 8" id="KW-0444">Lipid biosynthesis</keyword>
<dbReference type="InterPro" id="IPR004568">
    <property type="entry name" value="Ppantetheine-prot_Trfase_dom"/>
</dbReference>
<name>A0ABW2L1Z6_9BACT</name>
<evidence type="ECO:0000256" key="4">
    <source>
        <dbReference type="ARBA" id="ARBA00022832"/>
    </source>
</evidence>
<evidence type="ECO:0000256" key="7">
    <source>
        <dbReference type="ARBA" id="ARBA00023160"/>
    </source>
</evidence>
<evidence type="ECO:0000256" key="5">
    <source>
        <dbReference type="ARBA" id="ARBA00022842"/>
    </source>
</evidence>